<evidence type="ECO:0008006" key="3">
    <source>
        <dbReference type="Google" id="ProtNLM"/>
    </source>
</evidence>
<dbReference type="Proteomes" id="UP000037237">
    <property type="component" value="Unassembled WGS sequence"/>
</dbReference>
<sequence length="73" mass="8167">MTKTTEKSCPFCGSENVNTIPLSKLRSDDSQLYQTFCLDCKAGGPRSLERDVAIARWNTTVLTRDVNDHSDQT</sequence>
<evidence type="ECO:0000313" key="1">
    <source>
        <dbReference type="EMBL" id="KON34673.1"/>
    </source>
</evidence>
<evidence type="ECO:0000313" key="2">
    <source>
        <dbReference type="Proteomes" id="UP000037237"/>
    </source>
</evidence>
<dbReference type="EMBL" id="LFWU01000001">
    <property type="protein sequence ID" value="KON34673.1"/>
    <property type="molecule type" value="Genomic_DNA"/>
</dbReference>
<dbReference type="AlphaFoldDB" id="A0A0M0C1F2"/>
<name>A0A0M0C1F2_9ARCH</name>
<proteinExistence type="predicted"/>
<protein>
    <recommendedName>
        <fullName evidence="3">Restriction alleviation protein, Lar family</fullName>
    </recommendedName>
</protein>
<reference evidence="1 2" key="1">
    <citation type="submission" date="2015-06" db="EMBL/GenBank/DDBJ databases">
        <title>New insights into the roles of widespread benthic archaea in carbon and nitrogen cycling.</title>
        <authorList>
            <person name="Lazar C.S."/>
            <person name="Baker B.J."/>
            <person name="Seitz K.W."/>
            <person name="Hyde A.S."/>
            <person name="Dick G.J."/>
            <person name="Hinrichs K.-U."/>
            <person name="Teske A.P."/>
        </authorList>
    </citation>
    <scope>NUCLEOTIDE SEQUENCE [LARGE SCALE GENOMIC DNA]</scope>
    <source>
        <strain evidence="1">SG8-32-1</strain>
    </source>
</reference>
<organism evidence="1 2">
    <name type="scientific">miscellaneous Crenarchaeota group-1 archaeon SG8-32-1</name>
    <dbReference type="NCBI Taxonomy" id="1685124"/>
    <lineage>
        <taxon>Archaea</taxon>
        <taxon>Candidatus Bathyarchaeota</taxon>
        <taxon>MCG-1</taxon>
    </lineage>
</organism>
<comment type="caution">
    <text evidence="1">The sequence shown here is derived from an EMBL/GenBank/DDBJ whole genome shotgun (WGS) entry which is preliminary data.</text>
</comment>
<accession>A0A0M0C1F2</accession>
<dbReference type="SUPFAM" id="SSF57783">
    <property type="entry name" value="Zinc beta-ribbon"/>
    <property type="match status" value="1"/>
</dbReference>
<gene>
    <name evidence="1" type="ORF">AC477_00055</name>
</gene>
<dbReference type="Pfam" id="PF14354">
    <property type="entry name" value="Lar_restr_allev"/>
    <property type="match status" value="1"/>
</dbReference>